<keyword evidence="2" id="KW-1185">Reference proteome</keyword>
<dbReference type="EMBL" id="CAJVCH010052318">
    <property type="protein sequence ID" value="CAG7718288.1"/>
    <property type="molecule type" value="Genomic_DNA"/>
</dbReference>
<dbReference type="Proteomes" id="UP000708208">
    <property type="component" value="Unassembled WGS sequence"/>
</dbReference>
<feature type="non-terminal residue" evidence="1">
    <location>
        <position position="1"/>
    </location>
</feature>
<name>A0A8J2JDK0_9HEXA</name>
<comment type="caution">
    <text evidence="1">The sequence shown here is derived from an EMBL/GenBank/DDBJ whole genome shotgun (WGS) entry which is preliminary data.</text>
</comment>
<accession>A0A8J2JDK0</accession>
<protein>
    <submittedName>
        <fullName evidence="1">Uncharacterized protein</fullName>
    </submittedName>
</protein>
<gene>
    <name evidence="1" type="ORF">AFUS01_LOCUS7689</name>
</gene>
<organism evidence="1 2">
    <name type="scientific">Allacma fusca</name>
    <dbReference type="NCBI Taxonomy" id="39272"/>
    <lineage>
        <taxon>Eukaryota</taxon>
        <taxon>Metazoa</taxon>
        <taxon>Ecdysozoa</taxon>
        <taxon>Arthropoda</taxon>
        <taxon>Hexapoda</taxon>
        <taxon>Collembola</taxon>
        <taxon>Symphypleona</taxon>
        <taxon>Sminthuridae</taxon>
        <taxon>Allacma</taxon>
    </lineage>
</organism>
<proteinExistence type="predicted"/>
<reference evidence="1" key="1">
    <citation type="submission" date="2021-06" db="EMBL/GenBank/DDBJ databases">
        <authorList>
            <person name="Hodson N. C."/>
            <person name="Mongue J. A."/>
            <person name="Jaron S. K."/>
        </authorList>
    </citation>
    <scope>NUCLEOTIDE SEQUENCE</scope>
</reference>
<dbReference type="AlphaFoldDB" id="A0A8J2JDK0"/>
<evidence type="ECO:0000313" key="2">
    <source>
        <dbReference type="Proteomes" id="UP000708208"/>
    </source>
</evidence>
<evidence type="ECO:0000313" key="1">
    <source>
        <dbReference type="EMBL" id="CAG7718288.1"/>
    </source>
</evidence>
<sequence length="215" mass="24063">RPSQDCLETSYLRNYILGTDSFIHANKGAEKAANSKTSEFELTDIEVPDLPTSFAEPNSEATTDFVVGPEIGAEANVFTVTEDTYLNTNTPDNNCIDNDHQTLQEVIASLERLGDRFEKFRSEFQNFEKIALGKLSKEFEHISLTLGRSLMTPLTVEDLGLPLGVGLPLADGKSFAVLQHWLQSPENQNKLSNYLKESDSIIHELETKFRIHLTN</sequence>